<reference evidence="8 9" key="1">
    <citation type="submission" date="2020-08" db="EMBL/GenBank/DDBJ databases">
        <authorList>
            <person name="Liu C."/>
            <person name="Sun Q."/>
        </authorList>
    </citation>
    <scope>NUCLEOTIDE SEQUENCE [LARGE SCALE GENOMIC DNA]</scope>
    <source>
        <strain evidence="8 9">NSJ-45</strain>
    </source>
</reference>
<feature type="domain" description="Major facilitator superfamily (MFS) profile" evidence="7">
    <location>
        <begin position="6"/>
        <end position="387"/>
    </location>
</feature>
<dbReference type="InterPro" id="IPR052524">
    <property type="entry name" value="MFS_Cyanate_Porter"/>
</dbReference>
<dbReference type="PANTHER" id="PTHR23523:SF2">
    <property type="entry name" value="2-NITROIMIDAZOLE TRANSPORTER"/>
    <property type="match status" value="1"/>
</dbReference>
<feature type="transmembrane region" description="Helical" evidence="6">
    <location>
        <begin position="42"/>
        <end position="61"/>
    </location>
</feature>
<dbReference type="SUPFAM" id="SSF103473">
    <property type="entry name" value="MFS general substrate transporter"/>
    <property type="match status" value="1"/>
</dbReference>
<gene>
    <name evidence="8" type="ORF">H8891_07050</name>
</gene>
<keyword evidence="9" id="KW-1185">Reference proteome</keyword>
<evidence type="ECO:0000313" key="8">
    <source>
        <dbReference type="EMBL" id="MBC6003555.1"/>
    </source>
</evidence>
<keyword evidence="2" id="KW-0813">Transport</keyword>
<comment type="subcellular location">
    <subcellularLocation>
        <location evidence="1">Cell membrane</location>
        <topology evidence="1">Multi-pass membrane protein</topology>
    </subcellularLocation>
</comment>
<dbReference type="PROSITE" id="PS50850">
    <property type="entry name" value="MFS"/>
    <property type="match status" value="1"/>
</dbReference>
<evidence type="ECO:0000256" key="5">
    <source>
        <dbReference type="ARBA" id="ARBA00023136"/>
    </source>
</evidence>
<proteinExistence type="predicted"/>
<feature type="transmembrane region" description="Helical" evidence="6">
    <location>
        <begin position="207"/>
        <end position="229"/>
    </location>
</feature>
<dbReference type="InterPro" id="IPR020846">
    <property type="entry name" value="MFS_dom"/>
</dbReference>
<dbReference type="Pfam" id="PF07690">
    <property type="entry name" value="MFS_1"/>
    <property type="match status" value="1"/>
</dbReference>
<evidence type="ECO:0000259" key="7">
    <source>
        <dbReference type="PROSITE" id="PS50850"/>
    </source>
</evidence>
<feature type="transmembrane region" description="Helical" evidence="6">
    <location>
        <begin position="297"/>
        <end position="319"/>
    </location>
</feature>
<dbReference type="Gene3D" id="1.20.1250.20">
    <property type="entry name" value="MFS general substrate transporter like domains"/>
    <property type="match status" value="1"/>
</dbReference>
<dbReference type="PANTHER" id="PTHR23523">
    <property type="match status" value="1"/>
</dbReference>
<protein>
    <submittedName>
        <fullName evidence="8">MFS transporter</fullName>
    </submittedName>
</protein>
<keyword evidence="3 6" id="KW-0812">Transmembrane</keyword>
<feature type="transmembrane region" description="Helical" evidence="6">
    <location>
        <begin position="331"/>
        <end position="354"/>
    </location>
</feature>
<sequence length="388" mass="41650">MKNKKGLLTLVIIFIAANLRGPLTMVGPLIPYLKKSFTCDDSIFGLLTSIPLLGFAVISIIAPKIDNKFGKKATIKGSLILIIIGLIVRSLGLVSTLFIGSILLAIGIGISNVVLPSVIVENSKKDEVGKLTGTFTMTMGLFSAVGSGSSIFLYSILGWRLTFEAFIITTSIALALWIVFSKNMNKKDEKTNQENDIKISTMLKSKLVIAIALFMGIQSWIAYAIFAWVPSILINRGVSASFSALALMTIQLCSMPTMYIIPIIAGKKKSQSKFVTLTTIISLIGCLSLFTSNIPTLIIGLVLMGVGQGASLSFAYLFFAVRSKSSAETSALSGVSQAIGYFLGATGPILFGSIHDITNSWTSSLILMIFMHIILLLVGIISGRDRKI</sequence>
<comment type="caution">
    <text evidence="8">The sequence shown here is derived from an EMBL/GenBank/DDBJ whole genome shotgun (WGS) entry which is preliminary data.</text>
</comment>
<evidence type="ECO:0000256" key="2">
    <source>
        <dbReference type="ARBA" id="ARBA00022448"/>
    </source>
</evidence>
<feature type="transmembrane region" description="Helical" evidence="6">
    <location>
        <begin position="131"/>
        <end position="157"/>
    </location>
</feature>
<dbReference type="InterPro" id="IPR011701">
    <property type="entry name" value="MFS"/>
</dbReference>
<feature type="transmembrane region" description="Helical" evidence="6">
    <location>
        <begin position="360"/>
        <end position="381"/>
    </location>
</feature>
<dbReference type="InterPro" id="IPR036259">
    <property type="entry name" value="MFS_trans_sf"/>
</dbReference>
<feature type="transmembrane region" description="Helical" evidence="6">
    <location>
        <begin position="73"/>
        <end position="91"/>
    </location>
</feature>
<feature type="transmembrane region" description="Helical" evidence="6">
    <location>
        <begin position="274"/>
        <end position="291"/>
    </location>
</feature>
<evidence type="ECO:0000313" key="9">
    <source>
        <dbReference type="Proteomes" id="UP000611796"/>
    </source>
</evidence>
<feature type="transmembrane region" description="Helical" evidence="6">
    <location>
        <begin position="241"/>
        <end position="262"/>
    </location>
</feature>
<name>A0ABR7K399_9FIRM</name>
<dbReference type="Proteomes" id="UP000611796">
    <property type="component" value="Unassembled WGS sequence"/>
</dbReference>
<evidence type="ECO:0000256" key="1">
    <source>
        <dbReference type="ARBA" id="ARBA00004651"/>
    </source>
</evidence>
<feature type="transmembrane region" description="Helical" evidence="6">
    <location>
        <begin position="163"/>
        <end position="180"/>
    </location>
</feature>
<keyword evidence="5 6" id="KW-0472">Membrane</keyword>
<evidence type="ECO:0000256" key="4">
    <source>
        <dbReference type="ARBA" id="ARBA00022989"/>
    </source>
</evidence>
<dbReference type="RefSeq" id="WP_187005786.1">
    <property type="nucleotide sequence ID" value="NZ_JACRWD010000001.1"/>
</dbReference>
<evidence type="ECO:0000256" key="3">
    <source>
        <dbReference type="ARBA" id="ARBA00022692"/>
    </source>
</evidence>
<dbReference type="EMBL" id="JACRWD010000001">
    <property type="protein sequence ID" value="MBC6003555.1"/>
    <property type="molecule type" value="Genomic_DNA"/>
</dbReference>
<feature type="transmembrane region" description="Helical" evidence="6">
    <location>
        <begin position="97"/>
        <end position="119"/>
    </location>
</feature>
<organism evidence="8 9">
    <name type="scientific">Paeniclostridium hominis</name>
    <dbReference type="NCBI Taxonomy" id="2764329"/>
    <lineage>
        <taxon>Bacteria</taxon>
        <taxon>Bacillati</taxon>
        <taxon>Bacillota</taxon>
        <taxon>Clostridia</taxon>
        <taxon>Peptostreptococcales</taxon>
        <taxon>Peptostreptococcaceae</taxon>
        <taxon>Paeniclostridium</taxon>
    </lineage>
</organism>
<accession>A0ABR7K399</accession>
<evidence type="ECO:0000256" key="6">
    <source>
        <dbReference type="SAM" id="Phobius"/>
    </source>
</evidence>
<keyword evidence="4 6" id="KW-1133">Transmembrane helix</keyword>